<feature type="transmembrane region" description="Helical" evidence="1">
    <location>
        <begin position="79"/>
        <end position="99"/>
    </location>
</feature>
<dbReference type="HOGENOM" id="CLU_1438697_0_0_11"/>
<keyword evidence="1" id="KW-1133">Transmembrane helix</keyword>
<proteinExistence type="predicted"/>
<gene>
    <name evidence="2" type="ordered locus">Caci_7385</name>
</gene>
<feature type="transmembrane region" description="Helical" evidence="1">
    <location>
        <begin position="111"/>
        <end position="131"/>
    </location>
</feature>
<organism evidence="2 3">
    <name type="scientific">Catenulispora acidiphila (strain DSM 44928 / JCM 14897 / NBRC 102108 / NRRL B-24433 / ID139908)</name>
    <dbReference type="NCBI Taxonomy" id="479433"/>
    <lineage>
        <taxon>Bacteria</taxon>
        <taxon>Bacillati</taxon>
        <taxon>Actinomycetota</taxon>
        <taxon>Actinomycetes</taxon>
        <taxon>Catenulisporales</taxon>
        <taxon>Catenulisporaceae</taxon>
        <taxon>Catenulispora</taxon>
    </lineage>
</organism>
<evidence type="ECO:0008006" key="4">
    <source>
        <dbReference type="Google" id="ProtNLM"/>
    </source>
</evidence>
<keyword evidence="3" id="KW-1185">Reference proteome</keyword>
<feature type="transmembrane region" description="Helical" evidence="1">
    <location>
        <begin position="32"/>
        <end position="51"/>
    </location>
</feature>
<evidence type="ECO:0000313" key="3">
    <source>
        <dbReference type="Proteomes" id="UP000000851"/>
    </source>
</evidence>
<dbReference type="AlphaFoldDB" id="C7Q9P2"/>
<dbReference type="EMBL" id="CP001700">
    <property type="protein sequence ID" value="ACU76211.1"/>
    <property type="molecule type" value="Genomic_DNA"/>
</dbReference>
<accession>C7Q9P2</accession>
<reference evidence="2 3" key="1">
    <citation type="journal article" date="2009" name="Stand. Genomic Sci.">
        <title>Complete genome sequence of Catenulispora acidiphila type strain (ID 139908).</title>
        <authorList>
            <person name="Copeland A."/>
            <person name="Lapidus A."/>
            <person name="Glavina Del Rio T."/>
            <person name="Nolan M."/>
            <person name="Lucas S."/>
            <person name="Chen F."/>
            <person name="Tice H."/>
            <person name="Cheng J.F."/>
            <person name="Bruce D."/>
            <person name="Goodwin L."/>
            <person name="Pitluck S."/>
            <person name="Mikhailova N."/>
            <person name="Pati A."/>
            <person name="Ivanova N."/>
            <person name="Mavromatis K."/>
            <person name="Chen A."/>
            <person name="Palaniappan K."/>
            <person name="Chain P."/>
            <person name="Land M."/>
            <person name="Hauser L."/>
            <person name="Chang Y.J."/>
            <person name="Jeffries C.D."/>
            <person name="Chertkov O."/>
            <person name="Brettin T."/>
            <person name="Detter J.C."/>
            <person name="Han C."/>
            <person name="Ali Z."/>
            <person name="Tindall B.J."/>
            <person name="Goker M."/>
            <person name="Bristow J."/>
            <person name="Eisen J.A."/>
            <person name="Markowitz V."/>
            <person name="Hugenholtz P."/>
            <person name="Kyrpides N.C."/>
            <person name="Klenk H.P."/>
        </authorList>
    </citation>
    <scope>NUCLEOTIDE SEQUENCE [LARGE SCALE GENOMIC DNA]</scope>
    <source>
        <strain evidence="3">DSM 44928 / JCM 14897 / NBRC 102108 / NRRL B-24433 / ID139908</strain>
    </source>
</reference>
<dbReference type="eggNOG" id="ENOG5034B6A">
    <property type="taxonomic scope" value="Bacteria"/>
</dbReference>
<sequence>MIYVTISAMLDVPPPEADHAVRPAAGDSRANALATLGFAALTLGSLAIPWADYQDGSAGSLSWSGFDIMGDPKPVSDSIGSVVTCLHVLQWLSIGLIVLSALRLIVPASRLAWLSLLAATVLAVCAALAAFQLHSKLQGIDAVAPSMRAGPVVTALAAVLCLIAAGRGPAARRAGPRTQPGKQPGTRP</sequence>
<dbReference type="InParanoid" id="C7Q9P2"/>
<protein>
    <recommendedName>
        <fullName evidence="4">DUF998 domain-containing protein</fullName>
    </recommendedName>
</protein>
<evidence type="ECO:0000313" key="2">
    <source>
        <dbReference type="EMBL" id="ACU76211.1"/>
    </source>
</evidence>
<dbReference type="STRING" id="479433.Caci_7385"/>
<feature type="transmembrane region" description="Helical" evidence="1">
    <location>
        <begin position="151"/>
        <end position="170"/>
    </location>
</feature>
<name>C7Q9P2_CATAD</name>
<dbReference type="Proteomes" id="UP000000851">
    <property type="component" value="Chromosome"/>
</dbReference>
<keyword evidence="1" id="KW-0472">Membrane</keyword>
<dbReference type="KEGG" id="cai:Caci_7385"/>
<keyword evidence="1" id="KW-0812">Transmembrane</keyword>
<evidence type="ECO:0000256" key="1">
    <source>
        <dbReference type="SAM" id="Phobius"/>
    </source>
</evidence>